<dbReference type="STRING" id="1255658.FM114_13770"/>
<evidence type="ECO:0000313" key="3">
    <source>
        <dbReference type="Proteomes" id="UP000188342"/>
    </source>
</evidence>
<gene>
    <name evidence="2" type="ORF">FM114_13770</name>
</gene>
<dbReference type="PANTHER" id="PTHR43190:SF3">
    <property type="entry name" value="N-ACETYL-D-GLUCOSAMINE KINASE"/>
    <property type="match status" value="1"/>
</dbReference>
<organism evidence="2 3">
    <name type="scientific">Luteococcus japonicus LSP_Lj1</name>
    <dbReference type="NCBI Taxonomy" id="1255658"/>
    <lineage>
        <taxon>Bacteria</taxon>
        <taxon>Bacillati</taxon>
        <taxon>Actinomycetota</taxon>
        <taxon>Actinomycetes</taxon>
        <taxon>Propionibacteriales</taxon>
        <taxon>Propionibacteriaceae</taxon>
        <taxon>Luteococcus</taxon>
    </lineage>
</organism>
<dbReference type="Gene3D" id="3.30.420.40">
    <property type="match status" value="2"/>
</dbReference>
<keyword evidence="3" id="KW-1185">Reference proteome</keyword>
<dbReference type="GO" id="GO:0016301">
    <property type="term" value="F:kinase activity"/>
    <property type="evidence" value="ECO:0007669"/>
    <property type="project" value="UniProtKB-KW"/>
</dbReference>
<keyword evidence="2" id="KW-0808">Transferase</keyword>
<dbReference type="InterPro" id="IPR052519">
    <property type="entry name" value="Euk-type_GlcNAc_Kinase"/>
</dbReference>
<dbReference type="EMBL" id="FUKQ01000049">
    <property type="protein sequence ID" value="SJN42802.1"/>
    <property type="molecule type" value="Genomic_DNA"/>
</dbReference>
<dbReference type="PANTHER" id="PTHR43190">
    <property type="entry name" value="N-ACETYL-D-GLUCOSAMINE KINASE"/>
    <property type="match status" value="1"/>
</dbReference>
<accession>A0A1R4KF18</accession>
<dbReference type="AlphaFoldDB" id="A0A1R4KF18"/>
<dbReference type="InterPro" id="IPR002731">
    <property type="entry name" value="ATPase_BadF"/>
</dbReference>
<evidence type="ECO:0000313" key="2">
    <source>
        <dbReference type="EMBL" id="SJN42802.1"/>
    </source>
</evidence>
<feature type="domain" description="ATPase BadF/BadG/BcrA/BcrD type" evidence="1">
    <location>
        <begin position="70"/>
        <end position="296"/>
    </location>
</feature>
<dbReference type="InterPro" id="IPR043129">
    <property type="entry name" value="ATPase_NBD"/>
</dbReference>
<sequence>MTTPSVPQTAPVLALDAGQTGIRAELRAGGAVVASQEFDGVLTDRPVIPQLARAAVEALSGVEPGDRPSVLAVGSSGLTDDMRAEELLQLTREAGIGHVRLAHDSITSYLGALGNVTGVVTAAGTGVVTLAAGTRDVARVDGWGYLLGDAGSGFWIGRAALDAVMRAHDGRGPQTALTLLALEEFPDLEAAYMVLQADEHKVSRIASWGRTVAELAKTDEVCREISARAGRELACSALAGLSRVGEDQRPDPALSTVGKVFSSPWIADAFREAVLARHSQARIVPAHGTALDGAALLPTVAPEDALATHIRTA</sequence>
<dbReference type="Proteomes" id="UP000188342">
    <property type="component" value="Unassembled WGS sequence"/>
</dbReference>
<dbReference type="Pfam" id="PF01869">
    <property type="entry name" value="BcrAD_BadFG"/>
    <property type="match status" value="1"/>
</dbReference>
<name>A0A1R4KF18_9ACTN</name>
<protein>
    <submittedName>
        <fullName evidence="2">Kinase similar to eukaryotic-like N-acetylglucosamine kinase</fullName>
    </submittedName>
</protein>
<proteinExistence type="predicted"/>
<dbReference type="RefSeq" id="WP_094765714.1">
    <property type="nucleotide sequence ID" value="NZ_FUKQ01000049.1"/>
</dbReference>
<keyword evidence="2" id="KW-0418">Kinase</keyword>
<dbReference type="SUPFAM" id="SSF53067">
    <property type="entry name" value="Actin-like ATPase domain"/>
    <property type="match status" value="1"/>
</dbReference>
<dbReference type="OrthoDB" id="8701357at2"/>
<reference evidence="2 3" key="1">
    <citation type="submission" date="2017-02" db="EMBL/GenBank/DDBJ databases">
        <authorList>
            <person name="Peterson S.W."/>
        </authorList>
    </citation>
    <scope>NUCLEOTIDE SEQUENCE [LARGE SCALE GENOMIC DNA]</scope>
    <source>
        <strain evidence="2 3">LSP_Lj1</strain>
    </source>
</reference>
<evidence type="ECO:0000259" key="1">
    <source>
        <dbReference type="Pfam" id="PF01869"/>
    </source>
</evidence>